<reference evidence="5" key="1">
    <citation type="submission" date="2018-10" db="EMBL/GenBank/DDBJ databases">
        <title>Schaedlerella arabinophila gen. nov. sp. nov., isolated from the mouse intestinal tract and comparative analysis with the genome of the closely related altered Schaedler flora strain ASF502.</title>
        <authorList>
            <person name="Miyake S."/>
            <person name="Soh M."/>
            <person name="Seedorf H."/>
        </authorList>
    </citation>
    <scope>NUCLEOTIDE SEQUENCE [LARGE SCALE GENOMIC DNA]</scope>
    <source>
        <strain evidence="5">DSM 106076</strain>
    </source>
</reference>
<feature type="domain" description="HTH araC/xylS-type" evidence="4">
    <location>
        <begin position="174"/>
        <end position="272"/>
    </location>
</feature>
<evidence type="ECO:0000313" key="6">
    <source>
        <dbReference type="Proteomes" id="UP000274920"/>
    </source>
</evidence>
<gene>
    <name evidence="5" type="ORF">EBB54_18430</name>
</gene>
<organism evidence="5 6">
    <name type="scientific">Schaedlerella arabinosiphila</name>
    <dbReference type="NCBI Taxonomy" id="2044587"/>
    <lineage>
        <taxon>Bacteria</taxon>
        <taxon>Bacillati</taxon>
        <taxon>Bacillota</taxon>
        <taxon>Clostridia</taxon>
        <taxon>Lachnospirales</taxon>
        <taxon>Lachnospiraceae</taxon>
        <taxon>Schaedlerella</taxon>
    </lineage>
</organism>
<dbReference type="Pfam" id="PF12833">
    <property type="entry name" value="HTH_18"/>
    <property type="match status" value="1"/>
</dbReference>
<keyword evidence="3" id="KW-0804">Transcription</keyword>
<dbReference type="Proteomes" id="UP000274920">
    <property type="component" value="Unassembled WGS sequence"/>
</dbReference>
<dbReference type="PROSITE" id="PS01124">
    <property type="entry name" value="HTH_ARAC_FAMILY_2"/>
    <property type="match status" value="1"/>
</dbReference>
<proteinExistence type="predicted"/>
<sequence length="291" mass="33654">MENAYVLQLSDQKFQDLYLCFCGYAKCEPLHSFGPAVRPNYILHYILEGKGRYYVEDTQHELQAGQGFLIEPEVQTFYQADQEEPWTYLWVGFGGSHAKEYLKDIGVNSRQLIFRCGHAEELKQIVITMLKNNTSSTKNQFLLEGLLYSFFSILAQDIDVIPPTSANEENTYIRKAIEYIHNNYSNNIKVADIADYVCIDRSYLYRLFRQNMDQSPQDYLTNYRITRAAELLSLTDLPVGGVALSCGYRDPLVFGKAFKQKCGLTPSKYRKKNRRDANEHLQTNQDILEKL</sequence>
<evidence type="ECO:0000259" key="4">
    <source>
        <dbReference type="PROSITE" id="PS01124"/>
    </source>
</evidence>
<dbReference type="RefSeq" id="WP_125128445.1">
    <property type="nucleotide sequence ID" value="NZ_RHJS01000002.1"/>
</dbReference>
<dbReference type="AlphaFoldDB" id="A0A3R8JQP1"/>
<dbReference type="GO" id="GO:0043565">
    <property type="term" value="F:sequence-specific DNA binding"/>
    <property type="evidence" value="ECO:0007669"/>
    <property type="project" value="InterPro"/>
</dbReference>
<dbReference type="EMBL" id="RHJS01000002">
    <property type="protein sequence ID" value="RRK33097.1"/>
    <property type="molecule type" value="Genomic_DNA"/>
</dbReference>
<dbReference type="PROSITE" id="PS00041">
    <property type="entry name" value="HTH_ARAC_FAMILY_1"/>
    <property type="match status" value="1"/>
</dbReference>
<comment type="caution">
    <text evidence="5">The sequence shown here is derived from an EMBL/GenBank/DDBJ whole genome shotgun (WGS) entry which is preliminary data.</text>
</comment>
<dbReference type="InterPro" id="IPR018062">
    <property type="entry name" value="HTH_AraC-typ_CS"/>
</dbReference>
<dbReference type="PANTHER" id="PTHR43280">
    <property type="entry name" value="ARAC-FAMILY TRANSCRIPTIONAL REGULATOR"/>
    <property type="match status" value="1"/>
</dbReference>
<dbReference type="PANTHER" id="PTHR43280:SF2">
    <property type="entry name" value="HTH-TYPE TRANSCRIPTIONAL REGULATOR EXSA"/>
    <property type="match status" value="1"/>
</dbReference>
<keyword evidence="1" id="KW-0805">Transcription regulation</keyword>
<dbReference type="InterPro" id="IPR018060">
    <property type="entry name" value="HTH_AraC"/>
</dbReference>
<protein>
    <submittedName>
        <fullName evidence="5">AraC family transcriptional regulator</fullName>
    </submittedName>
</protein>
<evidence type="ECO:0000313" key="5">
    <source>
        <dbReference type="EMBL" id="RRK33097.1"/>
    </source>
</evidence>
<dbReference type="SUPFAM" id="SSF46689">
    <property type="entry name" value="Homeodomain-like"/>
    <property type="match status" value="2"/>
</dbReference>
<dbReference type="GO" id="GO:0003700">
    <property type="term" value="F:DNA-binding transcription factor activity"/>
    <property type="evidence" value="ECO:0007669"/>
    <property type="project" value="InterPro"/>
</dbReference>
<dbReference type="Pfam" id="PF02311">
    <property type="entry name" value="AraC_binding"/>
    <property type="match status" value="1"/>
</dbReference>
<dbReference type="CDD" id="cd06986">
    <property type="entry name" value="cupin_MmsR-like_N"/>
    <property type="match status" value="1"/>
</dbReference>
<dbReference type="SUPFAM" id="SSF51215">
    <property type="entry name" value="Regulatory protein AraC"/>
    <property type="match status" value="1"/>
</dbReference>
<dbReference type="InterPro" id="IPR009057">
    <property type="entry name" value="Homeodomain-like_sf"/>
</dbReference>
<dbReference type="InterPro" id="IPR003313">
    <property type="entry name" value="AraC-bd"/>
</dbReference>
<name>A0A3R8JQP1_9FIRM</name>
<dbReference type="SMART" id="SM00342">
    <property type="entry name" value="HTH_ARAC"/>
    <property type="match status" value="1"/>
</dbReference>
<accession>A0A3R8JQP1</accession>
<keyword evidence="6" id="KW-1185">Reference proteome</keyword>
<dbReference type="InterPro" id="IPR037923">
    <property type="entry name" value="HTH-like"/>
</dbReference>
<keyword evidence="2" id="KW-0238">DNA-binding</keyword>
<evidence type="ECO:0000256" key="2">
    <source>
        <dbReference type="ARBA" id="ARBA00023125"/>
    </source>
</evidence>
<dbReference type="Gene3D" id="2.60.120.280">
    <property type="entry name" value="Regulatory protein AraC"/>
    <property type="match status" value="1"/>
</dbReference>
<evidence type="ECO:0000256" key="1">
    <source>
        <dbReference type="ARBA" id="ARBA00023015"/>
    </source>
</evidence>
<evidence type="ECO:0000256" key="3">
    <source>
        <dbReference type="ARBA" id="ARBA00023163"/>
    </source>
</evidence>
<dbReference type="Gene3D" id="1.10.10.60">
    <property type="entry name" value="Homeodomain-like"/>
    <property type="match status" value="2"/>
</dbReference>